<dbReference type="OrthoDB" id="7802453at2"/>
<reference evidence="2 3" key="1">
    <citation type="submission" date="2019-01" db="EMBL/GenBank/DDBJ databases">
        <title>Vibrio BEI176 sp. nov, a marine bacterium isolated from China: eastern marignal seas.</title>
        <authorList>
            <person name="Li B."/>
        </authorList>
    </citation>
    <scope>NUCLEOTIDE SEQUENCE [LARGE SCALE GENOMIC DNA]</scope>
    <source>
        <strain evidence="2 3">BEI176</strain>
    </source>
</reference>
<dbReference type="Proteomes" id="UP000297753">
    <property type="component" value="Unassembled WGS sequence"/>
</dbReference>
<evidence type="ECO:0000313" key="2">
    <source>
        <dbReference type="EMBL" id="TFH89304.1"/>
    </source>
</evidence>
<keyword evidence="3" id="KW-1185">Reference proteome</keyword>
<organism evidence="2 3">
    <name type="scientific">Vibrio ouci</name>
    <dbReference type="NCBI Taxonomy" id="2499078"/>
    <lineage>
        <taxon>Bacteria</taxon>
        <taxon>Pseudomonadati</taxon>
        <taxon>Pseudomonadota</taxon>
        <taxon>Gammaproteobacteria</taxon>
        <taxon>Vibrionales</taxon>
        <taxon>Vibrionaceae</taxon>
        <taxon>Vibrio</taxon>
    </lineage>
</organism>
<dbReference type="InterPro" id="IPR004919">
    <property type="entry name" value="GmrSD_N"/>
</dbReference>
<feature type="domain" description="GmrSD restriction endonucleases N-terminal" evidence="1">
    <location>
        <begin position="12"/>
        <end position="157"/>
    </location>
</feature>
<accession>A0A4Y8W927</accession>
<dbReference type="Pfam" id="PF03235">
    <property type="entry name" value="GmrSD_N"/>
    <property type="match status" value="1"/>
</dbReference>
<dbReference type="EMBL" id="SATR01000082">
    <property type="protein sequence ID" value="TFH89304.1"/>
    <property type="molecule type" value="Genomic_DNA"/>
</dbReference>
<comment type="caution">
    <text evidence="2">The sequence shown here is derived from an EMBL/GenBank/DDBJ whole genome shotgun (WGS) entry which is preliminary data.</text>
</comment>
<dbReference type="PANTHER" id="PTHR39639">
    <property type="entry name" value="CHROMOSOME 16, WHOLE GENOME SHOTGUN SEQUENCE"/>
    <property type="match status" value="1"/>
</dbReference>
<dbReference type="AlphaFoldDB" id="A0A4Y8W927"/>
<dbReference type="PANTHER" id="PTHR39639:SF1">
    <property type="entry name" value="DUF262 DOMAIN-CONTAINING PROTEIN"/>
    <property type="match status" value="1"/>
</dbReference>
<evidence type="ECO:0000313" key="3">
    <source>
        <dbReference type="Proteomes" id="UP000297753"/>
    </source>
</evidence>
<name>A0A4Y8W927_9VIBR</name>
<dbReference type="RefSeq" id="WP_134837513.1">
    <property type="nucleotide sequence ID" value="NZ_SATR01000082.1"/>
</dbReference>
<evidence type="ECO:0000259" key="1">
    <source>
        <dbReference type="Pfam" id="PF03235"/>
    </source>
</evidence>
<gene>
    <name evidence="2" type="ORF">ELS82_22945</name>
</gene>
<proteinExistence type="predicted"/>
<sequence length="348" mass="40094">MNLNVSQITLIDLVDQIGRKEVIINRDYQRGKVWPDTAKSYFIDTILEGYPFPKIYLYQVFNEKTNRPIKELIDGQQRMTAIMDFMQDKFKLGSSSNRYKGMYFSDLDEDDRNRFLSYQVEASVILSATRPELLEMFRRINAYTAPLSVAEKRHAVYQGDFKWFIVDLADAHSPLLAELGIVGPKLLSRMGDSEFISDLIVVLEKGVTAKTSKQIEDLYKQYDREFPQVPNYTAIVNEFFSLLASTFEPLHDTFMMKSYIVHSLFSAFVACKYGIPGMEDLVEFEANESIQFDYDTIIPQLLELAEAHELQDTEGEHSAYVKACLSSTTKTPQRRERFKVIANILHGE</sequence>
<protein>
    <submittedName>
        <fullName evidence="2">DUF262 domain-containing protein</fullName>
    </submittedName>
</protein>